<dbReference type="Gene3D" id="3.40.50.1820">
    <property type="entry name" value="alpha/beta hydrolase"/>
    <property type="match status" value="2"/>
</dbReference>
<organism evidence="2 3">
    <name type="scientific">Azospirillum cavernae</name>
    <dbReference type="NCBI Taxonomy" id="2320860"/>
    <lineage>
        <taxon>Bacteria</taxon>
        <taxon>Pseudomonadati</taxon>
        <taxon>Pseudomonadota</taxon>
        <taxon>Alphaproteobacteria</taxon>
        <taxon>Rhodospirillales</taxon>
        <taxon>Azospirillaceae</taxon>
        <taxon>Azospirillum</taxon>
    </lineage>
</organism>
<gene>
    <name evidence="2" type="ORF">D3877_17195</name>
</gene>
<dbReference type="PANTHER" id="PTHR42972">
    <property type="entry name" value="TOL-PAL SYSTEM PROTEIN TOLB"/>
    <property type="match status" value="1"/>
</dbReference>
<dbReference type="AlphaFoldDB" id="A0A418VXE8"/>
<dbReference type="CDD" id="cd00063">
    <property type="entry name" value="FN3"/>
    <property type="match status" value="1"/>
</dbReference>
<proteinExistence type="predicted"/>
<feature type="domain" description="Fibronectin type-III" evidence="1">
    <location>
        <begin position="434"/>
        <end position="515"/>
    </location>
</feature>
<comment type="caution">
    <text evidence="2">The sequence shown here is derived from an EMBL/GenBank/DDBJ whole genome shotgun (WGS) entry which is preliminary data.</text>
</comment>
<dbReference type="Pfam" id="PF00041">
    <property type="entry name" value="fn3"/>
    <property type="match status" value="1"/>
</dbReference>
<dbReference type="SUPFAM" id="SSF49265">
    <property type="entry name" value="Fibronectin type III"/>
    <property type="match status" value="1"/>
</dbReference>
<dbReference type="PANTHER" id="PTHR42972:SF8">
    <property type="entry name" value="POLYHYDROXYBUTYRATE DEPOLYMERASE"/>
    <property type="match status" value="1"/>
</dbReference>
<dbReference type="Gene3D" id="2.60.40.10">
    <property type="entry name" value="Immunoglobulins"/>
    <property type="match status" value="1"/>
</dbReference>
<keyword evidence="3" id="KW-1185">Reference proteome</keyword>
<evidence type="ECO:0000313" key="2">
    <source>
        <dbReference type="EMBL" id="RJF81837.1"/>
    </source>
</evidence>
<dbReference type="EMBL" id="QYUL01000002">
    <property type="protein sequence ID" value="RJF81837.1"/>
    <property type="molecule type" value="Genomic_DNA"/>
</dbReference>
<dbReference type="InterPro" id="IPR036116">
    <property type="entry name" value="FN3_sf"/>
</dbReference>
<dbReference type="InterPro" id="IPR013783">
    <property type="entry name" value="Ig-like_fold"/>
</dbReference>
<accession>A0A418VXE8</accession>
<dbReference type="SUPFAM" id="SSF53474">
    <property type="entry name" value="alpha/beta-Hydrolases"/>
    <property type="match status" value="1"/>
</dbReference>
<dbReference type="InterPro" id="IPR003961">
    <property type="entry name" value="FN3_dom"/>
</dbReference>
<evidence type="ECO:0000313" key="3">
    <source>
        <dbReference type="Proteomes" id="UP000283458"/>
    </source>
</evidence>
<name>A0A418VXE8_9PROT</name>
<evidence type="ECO:0000259" key="1">
    <source>
        <dbReference type="PROSITE" id="PS50853"/>
    </source>
</evidence>
<dbReference type="Proteomes" id="UP000283458">
    <property type="component" value="Unassembled WGS sequence"/>
</dbReference>
<dbReference type="SMART" id="SM00060">
    <property type="entry name" value="FN3"/>
    <property type="match status" value="1"/>
</dbReference>
<dbReference type="InterPro" id="IPR029058">
    <property type="entry name" value="AB_hydrolase_fold"/>
</dbReference>
<dbReference type="PROSITE" id="PS50853">
    <property type="entry name" value="FN3"/>
    <property type="match status" value="1"/>
</dbReference>
<reference evidence="2 3" key="1">
    <citation type="submission" date="2018-09" db="EMBL/GenBank/DDBJ databases">
        <authorList>
            <person name="Zhu H."/>
        </authorList>
    </citation>
    <scope>NUCLEOTIDE SEQUENCE [LARGE SCALE GENOMIC DNA]</scope>
    <source>
        <strain evidence="2 3">K2W22B-5</strain>
    </source>
</reference>
<sequence length="572" mass="58975">MLRRILSQRRTVVGTADAFHHAPPPILAESLNNAVGTHFVIVIVTQPTGRPRMTRNAAVRRANDNHALWETLMNARVRRHALLATGLLTLATVATNAQAAPLQAYNVDPASVSVSGLSSGGFMAAQLGVAYSSIFQAGFGVFAGGPFDCARNQNYTACMYNATPSITTPNANINAWSGNQIDNKSNLTNRKIYLWGGTSDSTVGPNVMNKLKAQMDVFGTAANIKYDTTSGAAHTFPTDFAGTGNNACSSAASPYISNCSFDGAGAVLKHLYGAGLNARNTGTLGGSVVSFDQSAYLSAANGGGATGYAYVPANCASGGATVCKLHVALHGCQQSYGKIGDKYIQNTGYNKWADTNNIVILYPQTTVDNTSHSTWSSGSVANPNACWDWIGWYGANADQKGGTQMAALVAMVNKVTSGYSGGGGGTPPATVPAAPAGLSVSATTASSVSLSWSAASTATSYKIYRGGANVGTSTGTSYTDSGLTASTSYSYTVSALNAVGEGVQSSAVSGATQAAVSYSQSVTATVTTHYVAGRLTVTQYNQMGAKYGYNANMTLYLCGSTWTNSATCGPLS</sequence>
<protein>
    <recommendedName>
        <fullName evidence="1">Fibronectin type-III domain-containing protein</fullName>
    </recommendedName>
</protein>